<dbReference type="GO" id="GO:0006508">
    <property type="term" value="P:proteolysis"/>
    <property type="evidence" value="ECO:0007669"/>
    <property type="project" value="InterPro"/>
</dbReference>
<proteinExistence type="inferred from homology"/>
<dbReference type="Pfam" id="PF00450">
    <property type="entry name" value="Peptidase_S10"/>
    <property type="match status" value="1"/>
</dbReference>
<reference evidence="2 3" key="2">
    <citation type="submission" date="2020-07" db="EMBL/GenBank/DDBJ databases">
        <title>Genome assembly of wild tea tree DASZ reveals pedigree and selection history of tea varieties.</title>
        <authorList>
            <person name="Zhang W."/>
        </authorList>
    </citation>
    <scope>NUCLEOTIDE SEQUENCE [LARGE SCALE GENOMIC DNA]</scope>
    <source>
        <strain evidence="3">cv. G240</strain>
        <tissue evidence="2">Leaf</tissue>
    </source>
</reference>
<reference evidence="3" key="1">
    <citation type="journal article" date="2020" name="Nat. Commun.">
        <title>Genome assembly of wild tea tree DASZ reveals pedigree and selection history of tea varieties.</title>
        <authorList>
            <person name="Zhang W."/>
            <person name="Zhang Y."/>
            <person name="Qiu H."/>
            <person name="Guo Y."/>
            <person name="Wan H."/>
            <person name="Zhang X."/>
            <person name="Scossa F."/>
            <person name="Alseekh S."/>
            <person name="Zhang Q."/>
            <person name="Wang P."/>
            <person name="Xu L."/>
            <person name="Schmidt M.H."/>
            <person name="Jia X."/>
            <person name="Li D."/>
            <person name="Zhu A."/>
            <person name="Guo F."/>
            <person name="Chen W."/>
            <person name="Ni D."/>
            <person name="Usadel B."/>
            <person name="Fernie A.R."/>
            <person name="Wen W."/>
        </authorList>
    </citation>
    <scope>NUCLEOTIDE SEQUENCE [LARGE SCALE GENOMIC DNA]</scope>
    <source>
        <strain evidence="3">cv. G240</strain>
    </source>
</reference>
<dbReference type="EMBL" id="JACBKZ010000011">
    <property type="protein sequence ID" value="KAF5939056.1"/>
    <property type="molecule type" value="Genomic_DNA"/>
</dbReference>
<evidence type="ECO:0000256" key="1">
    <source>
        <dbReference type="ARBA" id="ARBA00009431"/>
    </source>
</evidence>
<dbReference type="Gene3D" id="3.40.50.11320">
    <property type="match status" value="1"/>
</dbReference>
<dbReference type="AlphaFoldDB" id="A0A7J7GI35"/>
<keyword evidence="3" id="KW-1185">Reference proteome</keyword>
<protein>
    <submittedName>
        <fullName evidence="2">Uncharacterized protein</fullName>
    </submittedName>
</protein>
<accession>A0A7J7GI35</accession>
<comment type="caution">
    <text evidence="2">The sequence shown here is derived from an EMBL/GenBank/DDBJ whole genome shotgun (WGS) entry which is preliminary data.</text>
</comment>
<dbReference type="InterPro" id="IPR029058">
    <property type="entry name" value="AB_hydrolase_fold"/>
</dbReference>
<name>A0A7J7GI35_CAMSI</name>
<evidence type="ECO:0000313" key="3">
    <source>
        <dbReference type="Proteomes" id="UP000593564"/>
    </source>
</evidence>
<sequence length="136" mass="15019">MKLGNDLFHSFLLPTKCNVKLSTNVQKLIPKSLKLHLCPISGDQDSKIPLTQTRIIANMLARQLKLVAIGRYSPWYDNMQVAGWSQSFGVSREGGNVTYLTFATVRGAAHEVPFTSPSQALTLFRAFLQGSPLPKS</sequence>
<organism evidence="2 3">
    <name type="scientific">Camellia sinensis</name>
    <name type="common">Tea plant</name>
    <name type="synonym">Thea sinensis</name>
    <dbReference type="NCBI Taxonomy" id="4442"/>
    <lineage>
        <taxon>Eukaryota</taxon>
        <taxon>Viridiplantae</taxon>
        <taxon>Streptophyta</taxon>
        <taxon>Embryophyta</taxon>
        <taxon>Tracheophyta</taxon>
        <taxon>Spermatophyta</taxon>
        <taxon>Magnoliopsida</taxon>
        <taxon>eudicotyledons</taxon>
        <taxon>Gunneridae</taxon>
        <taxon>Pentapetalae</taxon>
        <taxon>asterids</taxon>
        <taxon>Ericales</taxon>
        <taxon>Theaceae</taxon>
        <taxon>Camellia</taxon>
    </lineage>
</organism>
<gene>
    <name evidence="2" type="ORF">HYC85_023315</name>
</gene>
<comment type="similarity">
    <text evidence="1">Belongs to the peptidase S10 family.</text>
</comment>
<dbReference type="InterPro" id="IPR001563">
    <property type="entry name" value="Peptidase_S10"/>
</dbReference>
<dbReference type="GO" id="GO:0004185">
    <property type="term" value="F:serine-type carboxypeptidase activity"/>
    <property type="evidence" value="ECO:0007669"/>
    <property type="project" value="InterPro"/>
</dbReference>
<dbReference type="SUPFAM" id="SSF53474">
    <property type="entry name" value="alpha/beta-Hydrolases"/>
    <property type="match status" value="1"/>
</dbReference>
<evidence type="ECO:0000313" key="2">
    <source>
        <dbReference type="EMBL" id="KAF5939056.1"/>
    </source>
</evidence>
<dbReference type="Proteomes" id="UP000593564">
    <property type="component" value="Unassembled WGS sequence"/>
</dbReference>